<evidence type="ECO:0000256" key="1">
    <source>
        <dbReference type="SAM" id="SignalP"/>
    </source>
</evidence>
<name>A0A285HNS1_9ACTN</name>
<keyword evidence="1" id="KW-0732">Signal</keyword>
<feature type="signal peptide" evidence="1">
    <location>
        <begin position="1"/>
        <end position="24"/>
    </location>
</feature>
<evidence type="ECO:0000313" key="2">
    <source>
        <dbReference type="EMBL" id="SNY37365.1"/>
    </source>
</evidence>
<reference evidence="2 3" key="1">
    <citation type="submission" date="2017-09" db="EMBL/GenBank/DDBJ databases">
        <authorList>
            <person name="Ehlers B."/>
            <person name="Leendertz F.H."/>
        </authorList>
    </citation>
    <scope>NUCLEOTIDE SEQUENCE [LARGE SCALE GENOMIC DNA]</scope>
    <source>
        <strain evidence="2 3">CGMCC 4.6857</strain>
    </source>
</reference>
<gene>
    <name evidence="2" type="ORF">SAMN05421748_10586</name>
</gene>
<accession>A0A285HNS1</accession>
<dbReference type="RefSeq" id="WP_179855166.1">
    <property type="nucleotide sequence ID" value="NZ_OBDY01000005.1"/>
</dbReference>
<sequence>MKAVLGSVLTVVASAAIAPSAAQAAPYQCGTYGEEICFYEHWDLTGSTHVFRGVKPGTAVLDFRDFTYTNGRNLNDSASSVVNLTSNIIVVYEHGLRNNTTAQAGRSVFVKPGERKNFELSGKGLLNDSASSLFRSYQTS</sequence>
<proteinExistence type="predicted"/>
<dbReference type="AlphaFoldDB" id="A0A285HNS1"/>
<dbReference type="Gene3D" id="2.60.20.10">
    <property type="entry name" value="Crystallins"/>
    <property type="match status" value="1"/>
</dbReference>
<dbReference type="Proteomes" id="UP000219612">
    <property type="component" value="Unassembled WGS sequence"/>
</dbReference>
<protein>
    <submittedName>
        <fullName evidence="2">Peptidase inhibitor family I36</fullName>
    </submittedName>
</protein>
<dbReference type="EMBL" id="OBDY01000005">
    <property type="protein sequence ID" value="SNY37365.1"/>
    <property type="molecule type" value="Genomic_DNA"/>
</dbReference>
<dbReference type="Pfam" id="PF03995">
    <property type="entry name" value="Inhibitor_I36"/>
    <property type="match status" value="1"/>
</dbReference>
<organism evidence="2 3">
    <name type="scientific">Paractinoplanes atraurantiacus</name>
    <dbReference type="NCBI Taxonomy" id="1036182"/>
    <lineage>
        <taxon>Bacteria</taxon>
        <taxon>Bacillati</taxon>
        <taxon>Actinomycetota</taxon>
        <taxon>Actinomycetes</taxon>
        <taxon>Micromonosporales</taxon>
        <taxon>Micromonosporaceae</taxon>
        <taxon>Paractinoplanes</taxon>
    </lineage>
</organism>
<keyword evidence="3" id="KW-1185">Reference proteome</keyword>
<evidence type="ECO:0000313" key="3">
    <source>
        <dbReference type="Proteomes" id="UP000219612"/>
    </source>
</evidence>
<feature type="chain" id="PRO_5013261636" evidence="1">
    <location>
        <begin position="25"/>
        <end position="140"/>
    </location>
</feature>